<protein>
    <submittedName>
        <fullName evidence="2">Unannotated protein</fullName>
    </submittedName>
</protein>
<dbReference type="AlphaFoldDB" id="A0A6J6BQM0"/>
<organism evidence="2">
    <name type="scientific">freshwater metagenome</name>
    <dbReference type="NCBI Taxonomy" id="449393"/>
    <lineage>
        <taxon>unclassified sequences</taxon>
        <taxon>metagenomes</taxon>
        <taxon>ecological metagenomes</taxon>
    </lineage>
</organism>
<keyword evidence="1" id="KW-1133">Transmembrane helix</keyword>
<dbReference type="EMBL" id="CAEZSR010000006">
    <property type="protein sequence ID" value="CAB4541025.1"/>
    <property type="molecule type" value="Genomic_DNA"/>
</dbReference>
<gene>
    <name evidence="2" type="ORF">UFOPK1493_00312</name>
</gene>
<keyword evidence="1" id="KW-0472">Membrane</keyword>
<feature type="transmembrane region" description="Helical" evidence="1">
    <location>
        <begin position="6"/>
        <end position="26"/>
    </location>
</feature>
<sequence length="106" mass="11343">MSLGELTTASAWIAGLAIVALIAAGWRKPARASTAPAREGRRSRRSVTVELGERDAFLHERTSVVRRLWAVVASSGLAIVIGAVLATVVSFGLAFTVVRLTDMLRR</sequence>
<accession>A0A6J6BQM0</accession>
<keyword evidence="1" id="KW-0812">Transmembrane</keyword>
<name>A0A6J6BQM0_9ZZZZ</name>
<evidence type="ECO:0000313" key="2">
    <source>
        <dbReference type="EMBL" id="CAB4541025.1"/>
    </source>
</evidence>
<feature type="transmembrane region" description="Helical" evidence="1">
    <location>
        <begin position="68"/>
        <end position="98"/>
    </location>
</feature>
<evidence type="ECO:0000256" key="1">
    <source>
        <dbReference type="SAM" id="Phobius"/>
    </source>
</evidence>
<proteinExistence type="predicted"/>
<reference evidence="2" key="1">
    <citation type="submission" date="2020-05" db="EMBL/GenBank/DDBJ databases">
        <authorList>
            <person name="Chiriac C."/>
            <person name="Salcher M."/>
            <person name="Ghai R."/>
            <person name="Kavagutti S V."/>
        </authorList>
    </citation>
    <scope>NUCLEOTIDE SEQUENCE</scope>
</reference>